<evidence type="ECO:0000256" key="2">
    <source>
        <dbReference type="SAM" id="Phobius"/>
    </source>
</evidence>
<protein>
    <submittedName>
        <fullName evidence="3">Uncharacterized protein</fullName>
    </submittedName>
</protein>
<evidence type="ECO:0000256" key="1">
    <source>
        <dbReference type="SAM" id="Coils"/>
    </source>
</evidence>
<evidence type="ECO:0000313" key="4">
    <source>
        <dbReference type="Proteomes" id="UP000677126"/>
    </source>
</evidence>
<feature type="transmembrane region" description="Helical" evidence="2">
    <location>
        <begin position="12"/>
        <end position="35"/>
    </location>
</feature>
<keyword evidence="2" id="KW-1133">Transmembrane helix</keyword>
<dbReference type="Proteomes" id="UP000677126">
    <property type="component" value="Chromosome"/>
</dbReference>
<accession>A0ABX8E1Z1</accession>
<gene>
    <name evidence="3" type="ORF">HT578_03705</name>
</gene>
<keyword evidence="2" id="KW-0812">Transmembrane</keyword>
<name>A0ABX8E1Z1_9SPHN</name>
<keyword evidence="4" id="KW-1185">Reference proteome</keyword>
<proteinExistence type="predicted"/>
<reference evidence="3 4" key="1">
    <citation type="journal article" date="2021" name="Int. J. Syst. Evol. Microbiol.">
        <title>Novosphingobium decolorationis sp. nov., an aniline blue-decolourizing bacterium isolated from East Pacific sediment.</title>
        <authorList>
            <person name="Chen X."/>
            <person name="Dong B."/>
            <person name="Chen T."/>
            <person name="Ren N."/>
            <person name="Wang J."/>
            <person name="Xu Y."/>
            <person name="Yang J."/>
            <person name="Zhu S."/>
            <person name="Chen J."/>
        </authorList>
    </citation>
    <scope>NUCLEOTIDE SEQUENCE [LARGE SCALE GENOMIC DNA]</scope>
    <source>
        <strain evidence="3 4">502str22</strain>
    </source>
</reference>
<organism evidence="3 4">
    <name type="scientific">Novosphingobium decolorationis</name>
    <dbReference type="NCBI Taxonomy" id="2698673"/>
    <lineage>
        <taxon>Bacteria</taxon>
        <taxon>Pseudomonadati</taxon>
        <taxon>Pseudomonadota</taxon>
        <taxon>Alphaproteobacteria</taxon>
        <taxon>Sphingomonadales</taxon>
        <taxon>Sphingomonadaceae</taxon>
        <taxon>Novosphingobium</taxon>
    </lineage>
</organism>
<keyword evidence="2" id="KW-0472">Membrane</keyword>
<evidence type="ECO:0000313" key="3">
    <source>
        <dbReference type="EMBL" id="QVM82928.1"/>
    </source>
</evidence>
<dbReference type="Gene3D" id="3.90.20.10">
    <property type="match status" value="1"/>
</dbReference>
<keyword evidence="1" id="KW-0175">Coiled coil</keyword>
<dbReference type="EMBL" id="CP054856">
    <property type="protein sequence ID" value="QVM82928.1"/>
    <property type="molecule type" value="Genomic_DNA"/>
</dbReference>
<sequence>MIFGVEPTNLAQWGVAGLSTGGGIGAAVWGMRWLIEFAGGRMDKRADRLDADMRFVVEQLKSQIDQLTERSNGISNRLGKVEQDLADCQKKHASSEAEVLKLQAILQGQAASREHAQLIVSAERMEHMKESK</sequence>
<feature type="coiled-coil region" evidence="1">
    <location>
        <begin position="57"/>
        <end position="98"/>
    </location>
</feature>